<evidence type="ECO:0000256" key="10">
    <source>
        <dbReference type="ARBA" id="ARBA00041631"/>
    </source>
</evidence>
<organism evidence="14 15">
    <name type="scientific">Peltaster fructicola</name>
    <dbReference type="NCBI Taxonomy" id="286661"/>
    <lineage>
        <taxon>Eukaryota</taxon>
        <taxon>Fungi</taxon>
        <taxon>Dikarya</taxon>
        <taxon>Ascomycota</taxon>
        <taxon>Pezizomycotina</taxon>
        <taxon>Dothideomycetes</taxon>
        <taxon>Dothideomycetes incertae sedis</taxon>
        <taxon>Peltaster</taxon>
    </lineage>
</organism>
<feature type="compositionally biased region" description="Basic and acidic residues" evidence="13">
    <location>
        <begin position="340"/>
        <end position="357"/>
    </location>
</feature>
<evidence type="ECO:0000256" key="5">
    <source>
        <dbReference type="ARBA" id="ARBA00023235"/>
    </source>
</evidence>
<dbReference type="EC" id="5.3.3.12" evidence="8"/>
<feature type="region of interest" description="Disordered" evidence="13">
    <location>
        <begin position="217"/>
        <end position="267"/>
    </location>
</feature>
<dbReference type="Proteomes" id="UP000503462">
    <property type="component" value="Chromosome 1"/>
</dbReference>
<keyword evidence="15" id="KW-1185">Reference proteome</keyword>
<sequence>MPHSTTDLPNKSKMTSIASHTSARLNGGPSSTSLDNKWKRASLPASDTHGELGARGRSGSIISTASTAVVHRKSHYYDSVHNTRDKVVRESPLIAELRTNVIIKDEYTLVTDLSYHLATRYSKPDASIMINIDHSSCLALAGTFDPCYILTITTIPSHMSAALNKRNASLIQTFMADILSVPSDRGIIKFVAIPEDNYAMHGSTIAAEIERVEKDDGVKRSLTDGRRGAPNFKNSMTELDQRSKADARGEKERRAERRRSTATTSNEIFELAAEKPAQTFAAENGLRMNGISKEELTGSNARLANGRPKTIAGHSLSPASASVESMPLKSKHISTIAKPDQQKAAHMPKPDRLDTKPSRQQSTGAKSQRSPVTPVTLKETIVDNPKVLKAIDTDTTANTAKRRSTISATPRMPAPPPVPESKTPKVSKRKSFLAAFRR</sequence>
<evidence type="ECO:0000256" key="7">
    <source>
        <dbReference type="ARBA" id="ARBA00036823"/>
    </source>
</evidence>
<evidence type="ECO:0000256" key="8">
    <source>
        <dbReference type="ARBA" id="ARBA00038932"/>
    </source>
</evidence>
<gene>
    <name evidence="14" type="ORF">AMS68_002080</name>
</gene>
<keyword evidence="5" id="KW-0413">Isomerase</keyword>
<evidence type="ECO:0000256" key="13">
    <source>
        <dbReference type="SAM" id="MobiDB-lite"/>
    </source>
</evidence>
<dbReference type="SUPFAM" id="SSF55331">
    <property type="entry name" value="Tautomerase/MIF"/>
    <property type="match status" value="1"/>
</dbReference>
<evidence type="ECO:0000256" key="9">
    <source>
        <dbReference type="ARBA" id="ARBA00039086"/>
    </source>
</evidence>
<evidence type="ECO:0000256" key="2">
    <source>
        <dbReference type="ARBA" id="ARBA00005851"/>
    </source>
</evidence>
<dbReference type="PANTHER" id="PTHR11954:SF6">
    <property type="entry name" value="MACROPHAGE MIGRATION INHIBITORY FACTOR"/>
    <property type="match status" value="1"/>
</dbReference>
<evidence type="ECO:0000256" key="4">
    <source>
        <dbReference type="ARBA" id="ARBA00022525"/>
    </source>
</evidence>
<dbReference type="InterPro" id="IPR014347">
    <property type="entry name" value="Tautomerase/MIF_sf"/>
</dbReference>
<dbReference type="InterPro" id="IPR001398">
    <property type="entry name" value="Macrophage_inhib_fac"/>
</dbReference>
<dbReference type="GO" id="GO:0050178">
    <property type="term" value="F:phenylpyruvate tautomerase activity"/>
    <property type="evidence" value="ECO:0007669"/>
    <property type="project" value="UniProtKB-EC"/>
</dbReference>
<evidence type="ECO:0000256" key="11">
    <source>
        <dbReference type="ARBA" id="ARBA00041912"/>
    </source>
</evidence>
<comment type="catalytic activity">
    <reaction evidence="7">
        <text>L-dopachrome = 5,6-dihydroxyindole-2-carboxylate</text>
        <dbReference type="Rhea" id="RHEA:13041"/>
        <dbReference type="ChEBI" id="CHEBI:16875"/>
        <dbReference type="ChEBI" id="CHEBI:57509"/>
        <dbReference type="EC" id="5.3.3.12"/>
    </reaction>
</comment>
<comment type="catalytic activity">
    <reaction evidence="6">
        <text>3-phenylpyruvate = enol-phenylpyruvate</text>
        <dbReference type="Rhea" id="RHEA:17097"/>
        <dbReference type="ChEBI" id="CHEBI:16815"/>
        <dbReference type="ChEBI" id="CHEBI:18005"/>
        <dbReference type="EC" id="5.3.2.1"/>
    </reaction>
</comment>
<feature type="region of interest" description="Disordered" evidence="13">
    <location>
        <begin position="303"/>
        <end position="377"/>
    </location>
</feature>
<keyword evidence="4" id="KW-0964">Secreted</keyword>
<dbReference type="PANTHER" id="PTHR11954">
    <property type="entry name" value="D-DOPACHROME DECARBOXYLASE"/>
    <property type="match status" value="1"/>
</dbReference>
<evidence type="ECO:0000256" key="6">
    <source>
        <dbReference type="ARBA" id="ARBA00036735"/>
    </source>
</evidence>
<dbReference type="EMBL" id="CP051139">
    <property type="protein sequence ID" value="QIW96562.1"/>
    <property type="molecule type" value="Genomic_DNA"/>
</dbReference>
<keyword evidence="3" id="KW-0202">Cytokine</keyword>
<evidence type="ECO:0000313" key="15">
    <source>
        <dbReference type="Proteomes" id="UP000503462"/>
    </source>
</evidence>
<dbReference type="OrthoDB" id="255819at2759"/>
<name>A0A6H0XPB9_9PEZI</name>
<comment type="subcellular location">
    <subcellularLocation>
        <location evidence="1">Secreted</location>
    </subcellularLocation>
</comment>
<feature type="compositionally biased region" description="Basic and acidic residues" evidence="13">
    <location>
        <begin position="239"/>
        <end position="259"/>
    </location>
</feature>
<evidence type="ECO:0000256" key="12">
    <source>
        <dbReference type="ARBA" id="ARBA00042730"/>
    </source>
</evidence>
<evidence type="ECO:0000313" key="14">
    <source>
        <dbReference type="EMBL" id="QIW96562.1"/>
    </source>
</evidence>
<feature type="compositionally biased region" description="Basic residues" evidence="13">
    <location>
        <begin position="425"/>
        <end position="438"/>
    </location>
</feature>
<comment type="similarity">
    <text evidence="2">Belongs to the MIF family.</text>
</comment>
<dbReference type="AlphaFoldDB" id="A0A6H0XPB9"/>
<feature type="compositionally biased region" description="Basic and acidic residues" evidence="13">
    <location>
        <begin position="217"/>
        <end position="227"/>
    </location>
</feature>
<proteinExistence type="inferred from homology"/>
<protein>
    <recommendedName>
        <fullName evidence="12">L-dopachrome isomerase</fullName>
        <ecNumber evidence="9">5.3.2.1</ecNumber>
        <ecNumber evidence="8">5.3.3.12</ecNumber>
    </recommendedName>
    <alternativeName>
        <fullName evidence="10">L-dopachrome tautomerase</fullName>
    </alternativeName>
    <alternativeName>
        <fullName evidence="11">Phenylpyruvate tautomerase</fullName>
    </alternativeName>
</protein>
<reference evidence="14 15" key="1">
    <citation type="journal article" date="2016" name="Sci. Rep.">
        <title>Peltaster fructicola genome reveals evolution from an invasive phytopathogen to an ectophytic parasite.</title>
        <authorList>
            <person name="Xu C."/>
            <person name="Chen H."/>
            <person name="Gleason M.L."/>
            <person name="Xu J.R."/>
            <person name="Liu H."/>
            <person name="Zhang R."/>
            <person name="Sun G."/>
        </authorList>
    </citation>
    <scope>NUCLEOTIDE SEQUENCE [LARGE SCALE GENOMIC DNA]</scope>
    <source>
        <strain evidence="14 15">LNHT1506</strain>
    </source>
</reference>
<dbReference type="Gene3D" id="3.30.429.10">
    <property type="entry name" value="Macrophage Migration Inhibitory Factor"/>
    <property type="match status" value="1"/>
</dbReference>
<dbReference type="GO" id="GO:0005576">
    <property type="term" value="C:extracellular region"/>
    <property type="evidence" value="ECO:0007669"/>
    <property type="project" value="UniProtKB-SubCell"/>
</dbReference>
<dbReference type="EC" id="5.3.2.1" evidence="9"/>
<feature type="compositionally biased region" description="Polar residues" evidence="13">
    <location>
        <begin position="358"/>
        <end position="373"/>
    </location>
</feature>
<dbReference type="Pfam" id="PF01187">
    <property type="entry name" value="MIF"/>
    <property type="match status" value="1"/>
</dbReference>
<dbReference type="GO" id="GO:0004167">
    <property type="term" value="F:dopachrome isomerase activity"/>
    <property type="evidence" value="ECO:0007669"/>
    <property type="project" value="UniProtKB-EC"/>
</dbReference>
<evidence type="ECO:0000256" key="3">
    <source>
        <dbReference type="ARBA" id="ARBA00022514"/>
    </source>
</evidence>
<accession>A0A6H0XPB9</accession>
<evidence type="ECO:0000256" key="1">
    <source>
        <dbReference type="ARBA" id="ARBA00004613"/>
    </source>
</evidence>
<feature type="region of interest" description="Disordered" evidence="13">
    <location>
        <begin position="392"/>
        <end position="438"/>
    </location>
</feature>